<feature type="region of interest" description="Disordered" evidence="1">
    <location>
        <begin position="1"/>
        <end position="22"/>
    </location>
</feature>
<dbReference type="HOGENOM" id="CLU_966150_0_0_11"/>
<feature type="compositionally biased region" description="Low complexity" evidence="1">
    <location>
        <begin position="278"/>
        <end position="288"/>
    </location>
</feature>
<evidence type="ECO:0000313" key="2">
    <source>
        <dbReference type="EMBL" id="EPJ34067.1"/>
    </source>
</evidence>
<feature type="compositionally biased region" description="Polar residues" evidence="1">
    <location>
        <begin position="234"/>
        <end position="259"/>
    </location>
</feature>
<proteinExistence type="predicted"/>
<feature type="compositionally biased region" description="Basic residues" evidence="1">
    <location>
        <begin position="265"/>
        <end position="276"/>
    </location>
</feature>
<protein>
    <submittedName>
        <fullName evidence="2">Uncharacterized protein</fullName>
    </submittedName>
</protein>
<organism evidence="2 3">
    <name type="scientific">Streptomyces afghaniensis 772</name>
    <dbReference type="NCBI Taxonomy" id="1283301"/>
    <lineage>
        <taxon>Bacteria</taxon>
        <taxon>Bacillati</taxon>
        <taxon>Actinomycetota</taxon>
        <taxon>Actinomycetes</taxon>
        <taxon>Kitasatosporales</taxon>
        <taxon>Streptomycetaceae</taxon>
        <taxon>Streptomyces</taxon>
    </lineage>
</organism>
<evidence type="ECO:0000313" key="3">
    <source>
        <dbReference type="Proteomes" id="UP000015001"/>
    </source>
</evidence>
<feature type="region of interest" description="Disordered" evidence="1">
    <location>
        <begin position="187"/>
        <end position="212"/>
    </location>
</feature>
<accession>S4MKS7</accession>
<feature type="compositionally biased region" description="Basic and acidic residues" evidence="1">
    <location>
        <begin position="1"/>
        <end position="17"/>
    </location>
</feature>
<gene>
    <name evidence="2" type="ORF">STAFG_8897</name>
</gene>
<evidence type="ECO:0000256" key="1">
    <source>
        <dbReference type="SAM" id="MobiDB-lite"/>
    </source>
</evidence>
<name>S4MKS7_9ACTN</name>
<reference evidence="2 3" key="1">
    <citation type="submission" date="2013-02" db="EMBL/GenBank/DDBJ databases">
        <title>Draft Genome Sequence of Streptomyces afghaniensis, Which Produces Compounds of the Julimycin B-Complex.</title>
        <authorList>
            <person name="Gruening B.A."/>
            <person name="Praeg A."/>
            <person name="Erxleben A."/>
            <person name="Guenther S."/>
            <person name="Fiedler H.-P."/>
            <person name="Goodfellow M."/>
            <person name="Mueller M."/>
        </authorList>
    </citation>
    <scope>NUCLEOTIDE SEQUENCE [LARGE SCALE GENOMIC DNA]</scope>
    <source>
        <strain evidence="2 3">772</strain>
    </source>
</reference>
<feature type="region of interest" description="Disordered" evidence="1">
    <location>
        <begin position="74"/>
        <end position="134"/>
    </location>
</feature>
<dbReference type="PATRIC" id="fig|1283301.3.peg.8823"/>
<comment type="caution">
    <text evidence="2">The sequence shown here is derived from an EMBL/GenBank/DDBJ whole genome shotgun (WGS) entry which is preliminary data.</text>
</comment>
<dbReference type="AlphaFoldDB" id="S4MKS7"/>
<keyword evidence="3" id="KW-1185">Reference proteome</keyword>
<feature type="region of interest" description="Disordered" evidence="1">
    <location>
        <begin position="232"/>
        <end position="288"/>
    </location>
</feature>
<dbReference type="EMBL" id="AOPY01001721">
    <property type="protein sequence ID" value="EPJ34067.1"/>
    <property type="molecule type" value="Genomic_DNA"/>
</dbReference>
<dbReference type="Proteomes" id="UP000015001">
    <property type="component" value="Unassembled WGS sequence"/>
</dbReference>
<sequence>MHGDSPRRNSGPDDRNVGYRSCPGHVRDAEGCARLYGAAPGAVHRVLTPGGLPRCALNAPFPGHRPAHMLAPWGDTDESSIIPLPDPTDTGSGHRTPHGLGRRPTGPRPRWKAPPGPSRPSAPTAGSWVIGVSPTTAGTSSWNRTCRYPHTWCPPGTAGTWTWVAWPGVAEVTRSACGRWTRWSVRPGTAGAPHEAGRRVDDGPVSGAVDGSPGPGTFYCRFRRRLGASVCQEPRTSPRTGQSTVLRPHTGSMSVTCQARATLRTARRSHPGRIRRTASPAPSSPSRC</sequence>